<reference evidence="2" key="1">
    <citation type="submission" date="2022-07" db="EMBL/GenBank/DDBJ databases">
        <title>Fungi with potential for degradation of polypropylene.</title>
        <authorList>
            <person name="Gostincar C."/>
        </authorList>
    </citation>
    <scope>NUCLEOTIDE SEQUENCE</scope>
    <source>
        <strain evidence="2">EXF-13308</strain>
    </source>
</reference>
<evidence type="ECO:0000313" key="3">
    <source>
        <dbReference type="Proteomes" id="UP001174694"/>
    </source>
</evidence>
<dbReference type="EMBL" id="JANBVO010000058">
    <property type="protein sequence ID" value="KAJ9132347.1"/>
    <property type="molecule type" value="Genomic_DNA"/>
</dbReference>
<feature type="compositionally biased region" description="Polar residues" evidence="1">
    <location>
        <begin position="7"/>
        <end position="32"/>
    </location>
</feature>
<protein>
    <submittedName>
        <fullName evidence="2">Uncharacterized protein</fullName>
    </submittedName>
</protein>
<feature type="compositionally biased region" description="Low complexity" evidence="1">
    <location>
        <begin position="100"/>
        <end position="111"/>
    </location>
</feature>
<gene>
    <name evidence="2" type="ORF">NKR23_g11305</name>
</gene>
<feature type="compositionally biased region" description="Polar residues" evidence="1">
    <location>
        <begin position="216"/>
        <end position="226"/>
    </location>
</feature>
<feature type="compositionally biased region" description="Low complexity" evidence="1">
    <location>
        <begin position="128"/>
        <end position="140"/>
    </location>
</feature>
<evidence type="ECO:0000313" key="2">
    <source>
        <dbReference type="EMBL" id="KAJ9132347.1"/>
    </source>
</evidence>
<keyword evidence="3" id="KW-1185">Reference proteome</keyword>
<name>A0AA38RAK9_9PEZI</name>
<feature type="region of interest" description="Disordered" evidence="1">
    <location>
        <begin position="1"/>
        <end position="226"/>
    </location>
</feature>
<dbReference type="AlphaFoldDB" id="A0AA38RAK9"/>
<sequence length="226" mass="23621">MDGTYGNVFQPNAASPLSPGTPTGASNQYKTNINRKKTRKWVEAKVQSYDGDDWGNEYDYDDEQEPEEPPLPPPPPKSDYRLPSQGGGPIPASAQSQPHGPTTSSPGLKGPSGPPALHIQTNQPPLPASSAPAPAETTSPFVSGPSSLGSATDRLPMDQVVSPQSANPAAAMSPGAYSTRQDNLYGVVSPASDRRGSPAPRGTAPLPSRFPPRKSSMVQLTTGLQP</sequence>
<accession>A0AA38RAK9</accession>
<comment type="caution">
    <text evidence="2">The sequence shown here is derived from an EMBL/GenBank/DDBJ whole genome shotgun (WGS) entry which is preliminary data.</text>
</comment>
<evidence type="ECO:0000256" key="1">
    <source>
        <dbReference type="SAM" id="MobiDB-lite"/>
    </source>
</evidence>
<organism evidence="2 3">
    <name type="scientific">Pleurostoma richardsiae</name>
    <dbReference type="NCBI Taxonomy" id="41990"/>
    <lineage>
        <taxon>Eukaryota</taxon>
        <taxon>Fungi</taxon>
        <taxon>Dikarya</taxon>
        <taxon>Ascomycota</taxon>
        <taxon>Pezizomycotina</taxon>
        <taxon>Sordariomycetes</taxon>
        <taxon>Sordariomycetidae</taxon>
        <taxon>Calosphaeriales</taxon>
        <taxon>Pleurostomataceae</taxon>
        <taxon>Pleurostoma</taxon>
    </lineage>
</organism>
<proteinExistence type="predicted"/>
<feature type="compositionally biased region" description="Acidic residues" evidence="1">
    <location>
        <begin position="50"/>
        <end position="68"/>
    </location>
</feature>
<dbReference type="Proteomes" id="UP001174694">
    <property type="component" value="Unassembled WGS sequence"/>
</dbReference>